<feature type="domain" description="N-acetyltransferase" evidence="3">
    <location>
        <begin position="4"/>
        <end position="162"/>
    </location>
</feature>
<dbReference type="InterPro" id="IPR050832">
    <property type="entry name" value="Bact_Acetyltransf"/>
</dbReference>
<dbReference type="SUPFAM" id="SSF55729">
    <property type="entry name" value="Acyl-CoA N-acyltransferases (Nat)"/>
    <property type="match status" value="1"/>
</dbReference>
<evidence type="ECO:0000313" key="5">
    <source>
        <dbReference type="Proteomes" id="UP001163203"/>
    </source>
</evidence>
<dbReference type="PANTHER" id="PTHR43877:SF2">
    <property type="entry name" value="AMINOALKYLPHOSPHONATE N-ACETYLTRANSFERASE-RELATED"/>
    <property type="match status" value="1"/>
</dbReference>
<dbReference type="Pfam" id="PF00583">
    <property type="entry name" value="Acetyltransf_1"/>
    <property type="match status" value="1"/>
</dbReference>
<evidence type="ECO:0000259" key="3">
    <source>
        <dbReference type="PROSITE" id="PS51186"/>
    </source>
</evidence>
<dbReference type="Proteomes" id="UP001163203">
    <property type="component" value="Chromosome"/>
</dbReference>
<keyword evidence="2" id="KW-0012">Acyltransferase</keyword>
<protein>
    <submittedName>
        <fullName evidence="4">GNAT family N-acetyltransferase</fullName>
    </submittedName>
</protein>
<dbReference type="InterPro" id="IPR000182">
    <property type="entry name" value="GNAT_dom"/>
</dbReference>
<keyword evidence="1" id="KW-0808">Transferase</keyword>
<name>A0ABY7AXB4_9PSEU</name>
<accession>A0ABY7AXB4</accession>
<evidence type="ECO:0000256" key="2">
    <source>
        <dbReference type="ARBA" id="ARBA00023315"/>
    </source>
</evidence>
<gene>
    <name evidence="4" type="ORF">ORV05_25815</name>
</gene>
<sequence length="165" mass="17636">MSEFVVRPVRPEELAVVGALTVAAYQEDGLLVADPDYVHELSDAAGRAAHSELLVAVDGGGQVLGSVTLTPPGSPMAEISRPGELEFRMLATAPAARGRGIGEALTRAVVDRARELGAECVVMSSLEAMTAAHRLYTRLGFTRLPERDWEPVPGFWLRAFALPLT</sequence>
<dbReference type="PROSITE" id="PS51186">
    <property type="entry name" value="GNAT"/>
    <property type="match status" value="1"/>
</dbReference>
<dbReference type="PANTHER" id="PTHR43877">
    <property type="entry name" value="AMINOALKYLPHOSPHONATE N-ACETYLTRANSFERASE-RELATED-RELATED"/>
    <property type="match status" value="1"/>
</dbReference>
<dbReference type="InterPro" id="IPR016181">
    <property type="entry name" value="Acyl_CoA_acyltransferase"/>
</dbReference>
<reference evidence="4" key="1">
    <citation type="submission" date="2022-11" db="EMBL/GenBank/DDBJ databases">
        <authorList>
            <person name="Mo P."/>
        </authorList>
    </citation>
    <scope>NUCLEOTIDE SEQUENCE</scope>
    <source>
        <strain evidence="4">HUAS 11-8</strain>
    </source>
</reference>
<dbReference type="EMBL" id="CP113836">
    <property type="protein sequence ID" value="WAL64364.1"/>
    <property type="molecule type" value="Genomic_DNA"/>
</dbReference>
<evidence type="ECO:0000256" key="1">
    <source>
        <dbReference type="ARBA" id="ARBA00022679"/>
    </source>
</evidence>
<keyword evidence="5" id="KW-1185">Reference proteome</keyword>
<dbReference type="CDD" id="cd04301">
    <property type="entry name" value="NAT_SF"/>
    <property type="match status" value="1"/>
</dbReference>
<organism evidence="4 5">
    <name type="scientific">Amycolatopsis cynarae</name>
    <dbReference type="NCBI Taxonomy" id="2995223"/>
    <lineage>
        <taxon>Bacteria</taxon>
        <taxon>Bacillati</taxon>
        <taxon>Actinomycetota</taxon>
        <taxon>Actinomycetes</taxon>
        <taxon>Pseudonocardiales</taxon>
        <taxon>Pseudonocardiaceae</taxon>
        <taxon>Amycolatopsis</taxon>
    </lineage>
</organism>
<dbReference type="Gene3D" id="3.40.630.30">
    <property type="match status" value="1"/>
</dbReference>
<evidence type="ECO:0000313" key="4">
    <source>
        <dbReference type="EMBL" id="WAL64364.1"/>
    </source>
</evidence>
<proteinExistence type="predicted"/>
<dbReference type="RefSeq" id="WP_268754592.1">
    <property type="nucleotide sequence ID" value="NZ_CP113836.1"/>
</dbReference>